<evidence type="ECO:0000313" key="3">
    <source>
        <dbReference type="Proteomes" id="UP000007392"/>
    </source>
</evidence>
<dbReference type="PROSITE" id="PS51186">
    <property type="entry name" value="GNAT"/>
    <property type="match status" value="1"/>
</dbReference>
<proteinExistence type="predicted"/>
<dbReference type="KEGG" id="pmw:B2K_17940"/>
<dbReference type="Pfam" id="PF00583">
    <property type="entry name" value="Acetyltransf_1"/>
    <property type="match status" value="1"/>
</dbReference>
<dbReference type="EMBL" id="CP003422">
    <property type="protein sequence ID" value="AFH62580.1"/>
    <property type="molecule type" value="Genomic_DNA"/>
</dbReference>
<dbReference type="SUPFAM" id="SSF55729">
    <property type="entry name" value="Acyl-CoA N-acyltransferases (Nat)"/>
    <property type="match status" value="1"/>
</dbReference>
<feature type="domain" description="N-acetyltransferase" evidence="1">
    <location>
        <begin position="19"/>
        <end position="162"/>
    </location>
</feature>
<evidence type="ECO:0000259" key="1">
    <source>
        <dbReference type="PROSITE" id="PS51186"/>
    </source>
</evidence>
<dbReference type="PATRIC" id="fig|997761.3.peg.3538"/>
<dbReference type="InterPro" id="IPR016181">
    <property type="entry name" value="Acyl_CoA_acyltransferase"/>
</dbReference>
<dbReference type="HOGENOM" id="CLU_111226_4_0_9"/>
<organism evidence="2 3">
    <name type="scientific">Paenibacillus mucilaginosus K02</name>
    <dbReference type="NCBI Taxonomy" id="997761"/>
    <lineage>
        <taxon>Bacteria</taxon>
        <taxon>Bacillati</taxon>
        <taxon>Bacillota</taxon>
        <taxon>Bacilli</taxon>
        <taxon>Bacillales</taxon>
        <taxon>Paenibacillaceae</taxon>
        <taxon>Paenibacillus</taxon>
    </lineage>
</organism>
<name>I0BJN3_9BACL</name>
<reference evidence="2 3" key="1">
    <citation type="submission" date="2013-06" db="EMBL/GenBank/DDBJ databases">
        <title>Complete genome sequence of Paenibacillus mucilaginosus K02.</title>
        <authorList>
            <person name="Xiao B."/>
            <person name="Sun L."/>
            <person name="Xiao L."/>
            <person name="Lian B."/>
        </authorList>
    </citation>
    <scope>NUCLEOTIDE SEQUENCE [LARGE SCALE GENOMIC DNA]</scope>
    <source>
        <strain evidence="2 3">K02</strain>
    </source>
</reference>
<dbReference type="AlphaFoldDB" id="I0BJN3"/>
<protein>
    <submittedName>
        <fullName evidence="2">Spermidine acetyltransferase</fullName>
    </submittedName>
</protein>
<dbReference type="Gene3D" id="3.40.630.30">
    <property type="match status" value="1"/>
</dbReference>
<dbReference type="GO" id="GO:0016747">
    <property type="term" value="F:acyltransferase activity, transferring groups other than amino-acyl groups"/>
    <property type="evidence" value="ECO:0007669"/>
    <property type="project" value="InterPro"/>
</dbReference>
<gene>
    <name evidence="2" type="ORF">B2K_17940</name>
</gene>
<dbReference type="Proteomes" id="UP000007392">
    <property type="component" value="Chromosome"/>
</dbReference>
<accession>I0BJN3</accession>
<evidence type="ECO:0000313" key="2">
    <source>
        <dbReference type="EMBL" id="AFH62580.1"/>
    </source>
</evidence>
<dbReference type="InterPro" id="IPR000182">
    <property type="entry name" value="GNAT_dom"/>
</dbReference>
<dbReference type="CDD" id="cd04301">
    <property type="entry name" value="NAT_SF"/>
    <property type="match status" value="1"/>
</dbReference>
<sequence length="164" mass="18738">MHPLFLCENTFEEDGIVKVSLKPITKENWYECTKLKVRPDQQEVFSAPVVYWIAESKFLTDFELRAVYKEGDAVGFIVFCNRADENGNHWIPALMIDEKHQGGGYGRAAMEQLIELLCDMNATRLMIGHRPQNEAAGGLYESLRFKKVSEEPVDGEIIRLLEIS</sequence>
<dbReference type="RefSeq" id="WP_014651076.1">
    <property type="nucleotide sequence ID" value="NC_017672.3"/>
</dbReference>
<keyword evidence="2" id="KW-0808">Transferase</keyword>